<evidence type="ECO:0000256" key="7">
    <source>
        <dbReference type="ARBA" id="ARBA00023136"/>
    </source>
</evidence>
<sequence length="100" mass="10598">MGVTNRVEELMNLLTTVSDWIWNPLANFALGVGVFFTFVTKAVQFHCLPDMIRQHKDSESGDGGLSPFQTLALTLSSRVGVDSIAGVATAIAMGGPGAIM</sequence>
<gene>
    <name evidence="9" type="ORF">AYJ05_08900</name>
</gene>
<proteinExistence type="inferred from homology"/>
<dbReference type="PANTHER" id="PTHR30330">
    <property type="entry name" value="AGSS FAMILY TRANSPORTER, SODIUM-ALANINE"/>
    <property type="match status" value="1"/>
</dbReference>
<dbReference type="STRING" id="1705.CA21670_07835"/>
<dbReference type="GO" id="GO:0005886">
    <property type="term" value="C:plasma membrane"/>
    <property type="evidence" value="ECO:0007669"/>
    <property type="project" value="UniProtKB-SubCell"/>
</dbReference>
<dbReference type="AlphaFoldDB" id="A0A177ISD4"/>
<comment type="similarity">
    <text evidence="2">Belongs to the alanine or glycine:cation symporter (AGCS) (TC 2.A.25) family.</text>
</comment>
<evidence type="ECO:0000256" key="3">
    <source>
        <dbReference type="ARBA" id="ARBA00022448"/>
    </source>
</evidence>
<keyword evidence="5 8" id="KW-0812">Transmembrane</keyword>
<keyword evidence="7 8" id="KW-0472">Membrane</keyword>
<evidence type="ECO:0000313" key="9">
    <source>
        <dbReference type="EMBL" id="OAH31664.1"/>
    </source>
</evidence>
<evidence type="ECO:0000256" key="6">
    <source>
        <dbReference type="ARBA" id="ARBA00022989"/>
    </source>
</evidence>
<comment type="subcellular location">
    <subcellularLocation>
        <location evidence="1">Cell membrane</location>
        <topology evidence="1">Multi-pass membrane protein</topology>
    </subcellularLocation>
</comment>
<evidence type="ECO:0000256" key="5">
    <source>
        <dbReference type="ARBA" id="ARBA00022692"/>
    </source>
</evidence>
<dbReference type="GO" id="GO:0005283">
    <property type="term" value="F:amino acid:sodium symporter activity"/>
    <property type="evidence" value="ECO:0007669"/>
    <property type="project" value="InterPro"/>
</dbReference>
<protein>
    <recommendedName>
        <fullName evidence="11">Sodium:alanine symporter family protein</fullName>
    </recommendedName>
</protein>
<name>A0A177ISD4_9CORY</name>
<dbReference type="EMBL" id="LSTQ01000004">
    <property type="protein sequence ID" value="OAH31664.1"/>
    <property type="molecule type" value="Genomic_DNA"/>
</dbReference>
<keyword evidence="10" id="KW-1185">Reference proteome</keyword>
<keyword evidence="3" id="KW-0813">Transport</keyword>
<accession>A0A177ISD4</accession>
<evidence type="ECO:0000256" key="4">
    <source>
        <dbReference type="ARBA" id="ARBA00022475"/>
    </source>
</evidence>
<evidence type="ECO:0008006" key="11">
    <source>
        <dbReference type="Google" id="ProtNLM"/>
    </source>
</evidence>
<comment type="caution">
    <text evidence="9">The sequence shown here is derived from an EMBL/GenBank/DDBJ whole genome shotgun (WGS) entry which is preliminary data.</text>
</comment>
<keyword evidence="4" id="KW-1003">Cell membrane</keyword>
<feature type="transmembrane region" description="Helical" evidence="8">
    <location>
        <begin position="20"/>
        <end position="43"/>
    </location>
</feature>
<evidence type="ECO:0000256" key="1">
    <source>
        <dbReference type="ARBA" id="ARBA00004651"/>
    </source>
</evidence>
<evidence type="ECO:0000256" key="2">
    <source>
        <dbReference type="ARBA" id="ARBA00009261"/>
    </source>
</evidence>
<evidence type="ECO:0000313" key="10">
    <source>
        <dbReference type="Proteomes" id="UP000076947"/>
    </source>
</evidence>
<dbReference type="PANTHER" id="PTHR30330:SF1">
    <property type="entry name" value="AMINO-ACID CARRIER PROTEIN ALST"/>
    <property type="match status" value="1"/>
</dbReference>
<evidence type="ECO:0000256" key="8">
    <source>
        <dbReference type="SAM" id="Phobius"/>
    </source>
</evidence>
<reference evidence="10" key="1">
    <citation type="submission" date="2016-02" db="EMBL/GenBank/DDBJ databases">
        <authorList>
            <person name="Kaur G."/>
            <person name="Nair G.R."/>
            <person name="Mayilraj S."/>
        </authorList>
    </citation>
    <scope>NUCLEOTIDE SEQUENCE [LARGE SCALE GENOMIC DNA]</scope>
    <source>
        <strain evidence="10">GA-15</strain>
    </source>
</reference>
<organism evidence="9 10">
    <name type="scientific">Corynebacterium stationis</name>
    <dbReference type="NCBI Taxonomy" id="1705"/>
    <lineage>
        <taxon>Bacteria</taxon>
        <taxon>Bacillati</taxon>
        <taxon>Actinomycetota</taxon>
        <taxon>Actinomycetes</taxon>
        <taxon>Mycobacteriales</taxon>
        <taxon>Corynebacteriaceae</taxon>
        <taxon>Corynebacterium</taxon>
    </lineage>
</organism>
<keyword evidence="6 8" id="KW-1133">Transmembrane helix</keyword>
<dbReference type="Pfam" id="PF01235">
    <property type="entry name" value="Na_Ala_symp"/>
    <property type="match status" value="1"/>
</dbReference>
<dbReference type="Proteomes" id="UP000076947">
    <property type="component" value="Unassembled WGS sequence"/>
</dbReference>
<dbReference type="InterPro" id="IPR001463">
    <property type="entry name" value="Na/Ala_symport"/>
</dbReference>